<protein>
    <submittedName>
        <fullName evidence="1">Uncharacterized protein</fullName>
    </submittedName>
</protein>
<evidence type="ECO:0000313" key="2">
    <source>
        <dbReference type="Proteomes" id="UP000799440"/>
    </source>
</evidence>
<keyword evidence="2" id="KW-1185">Reference proteome</keyword>
<proteinExistence type="predicted"/>
<reference evidence="1" key="1">
    <citation type="journal article" date="2020" name="Stud. Mycol.">
        <title>101 Dothideomycetes genomes: a test case for predicting lifestyles and emergence of pathogens.</title>
        <authorList>
            <person name="Haridas S."/>
            <person name="Albert R."/>
            <person name="Binder M."/>
            <person name="Bloem J."/>
            <person name="Labutti K."/>
            <person name="Salamov A."/>
            <person name="Andreopoulos B."/>
            <person name="Baker S."/>
            <person name="Barry K."/>
            <person name="Bills G."/>
            <person name="Bluhm B."/>
            <person name="Cannon C."/>
            <person name="Castanera R."/>
            <person name="Culley D."/>
            <person name="Daum C."/>
            <person name="Ezra D."/>
            <person name="Gonzalez J."/>
            <person name="Henrissat B."/>
            <person name="Kuo A."/>
            <person name="Liang C."/>
            <person name="Lipzen A."/>
            <person name="Lutzoni F."/>
            <person name="Magnuson J."/>
            <person name="Mondo S."/>
            <person name="Nolan M."/>
            <person name="Ohm R."/>
            <person name="Pangilinan J."/>
            <person name="Park H.-J."/>
            <person name="Ramirez L."/>
            <person name="Alfaro M."/>
            <person name="Sun H."/>
            <person name="Tritt A."/>
            <person name="Yoshinaga Y."/>
            <person name="Zwiers L.-H."/>
            <person name="Turgeon B."/>
            <person name="Goodwin S."/>
            <person name="Spatafora J."/>
            <person name="Crous P."/>
            <person name="Grigoriev I."/>
        </authorList>
    </citation>
    <scope>NUCLEOTIDE SEQUENCE</scope>
    <source>
        <strain evidence="1">CBS 119925</strain>
    </source>
</reference>
<name>A0A6A6V1I1_9PLEO</name>
<dbReference type="Proteomes" id="UP000799440">
    <property type="component" value="Unassembled WGS sequence"/>
</dbReference>
<dbReference type="EMBL" id="MU006589">
    <property type="protein sequence ID" value="KAF2744392.1"/>
    <property type="molecule type" value="Genomic_DNA"/>
</dbReference>
<sequence length="332" mass="37067">MPCLRCRLRRVASNTQRVHFSCVFTMILTDGVIGGKRDTSALPPRGFEATLLHQLESEDEQYDHLPRRVEAITSTLNRWKDDLDTPGPTPKWLIYTFQTEYEGPNPSLDVLTELDKEIADALRSAVSCATGFHLYVSTMERRCYEAVGYKDYEAALEAPPADIMSSLCDMNGVRVSSEKVNFPIREGTVLSVGPLDNLRPVKEGFASAIAVTIVPDAELAEFLGSGCAHSVSHAKAAIGYLRTMRESHPDQPLYKAVTAKFCVYIIKAYEMRHVTDAIRDVLYEIVATALLLGSTSWFVRGLGCFGDSVTFVLWDKVREVMQTTHVEHIVER</sequence>
<organism evidence="1 2">
    <name type="scientific">Sporormia fimetaria CBS 119925</name>
    <dbReference type="NCBI Taxonomy" id="1340428"/>
    <lineage>
        <taxon>Eukaryota</taxon>
        <taxon>Fungi</taxon>
        <taxon>Dikarya</taxon>
        <taxon>Ascomycota</taxon>
        <taxon>Pezizomycotina</taxon>
        <taxon>Dothideomycetes</taxon>
        <taxon>Pleosporomycetidae</taxon>
        <taxon>Pleosporales</taxon>
        <taxon>Sporormiaceae</taxon>
        <taxon>Sporormia</taxon>
    </lineage>
</organism>
<dbReference type="AlphaFoldDB" id="A0A6A6V1I1"/>
<accession>A0A6A6V1I1</accession>
<gene>
    <name evidence="1" type="ORF">M011DRAFT_172226</name>
</gene>
<evidence type="ECO:0000313" key="1">
    <source>
        <dbReference type="EMBL" id="KAF2744392.1"/>
    </source>
</evidence>
<dbReference type="OrthoDB" id="3639548at2759"/>